<dbReference type="GO" id="GO:0000209">
    <property type="term" value="P:protein polyubiquitination"/>
    <property type="evidence" value="ECO:0007669"/>
    <property type="project" value="TreeGrafter"/>
</dbReference>
<evidence type="ECO:0000256" key="8">
    <source>
        <dbReference type="ARBA" id="ARBA00064185"/>
    </source>
</evidence>
<dbReference type="GO" id="GO:0030332">
    <property type="term" value="F:cyclin binding"/>
    <property type="evidence" value="ECO:0007669"/>
    <property type="project" value="TreeGrafter"/>
</dbReference>
<dbReference type="EC" id="2.3.2.26" evidence="2"/>
<organism evidence="9 10">
    <name type="scientific">Rhynocoris fuscipes</name>
    <dbReference type="NCBI Taxonomy" id="488301"/>
    <lineage>
        <taxon>Eukaryota</taxon>
        <taxon>Metazoa</taxon>
        <taxon>Ecdysozoa</taxon>
        <taxon>Arthropoda</taxon>
        <taxon>Hexapoda</taxon>
        <taxon>Insecta</taxon>
        <taxon>Pterygota</taxon>
        <taxon>Neoptera</taxon>
        <taxon>Paraneoptera</taxon>
        <taxon>Hemiptera</taxon>
        <taxon>Heteroptera</taxon>
        <taxon>Panheteroptera</taxon>
        <taxon>Cimicomorpha</taxon>
        <taxon>Reduviidae</taxon>
        <taxon>Harpactorinae</taxon>
        <taxon>Harpactorini</taxon>
        <taxon>Rhynocoris</taxon>
    </lineage>
</organism>
<dbReference type="EMBL" id="JAPXFL010000002">
    <property type="protein sequence ID" value="KAK9511016.1"/>
    <property type="molecule type" value="Genomic_DNA"/>
</dbReference>
<evidence type="ECO:0000313" key="9">
    <source>
        <dbReference type="EMBL" id="KAK9511017.1"/>
    </source>
</evidence>
<comment type="function">
    <text evidence="7">E3 ubiquitin-protein ligase which accepts ubiquitin from specific E2 ubiquitin-conjugating enzymes, and transfers it to substrates, generally promoting their degradation by the proteasome. Independently of its E3 ubiquitin-protein ligase activity, acts as an inhibitor of CPSF3 endonuclease activity by blocking CPSF3 active site.</text>
</comment>
<dbReference type="GO" id="GO:0043161">
    <property type="term" value="P:proteasome-mediated ubiquitin-dependent protein catabolic process"/>
    <property type="evidence" value="ECO:0007669"/>
    <property type="project" value="TreeGrafter"/>
</dbReference>
<dbReference type="GO" id="GO:0031624">
    <property type="term" value="F:ubiquitin conjugating enzyme binding"/>
    <property type="evidence" value="ECO:0007669"/>
    <property type="project" value="TreeGrafter"/>
</dbReference>
<evidence type="ECO:0000256" key="2">
    <source>
        <dbReference type="ARBA" id="ARBA00012485"/>
    </source>
</evidence>
<comment type="caution">
    <text evidence="9">The sequence shown here is derived from an EMBL/GenBank/DDBJ whole genome shotgun (WGS) entry which is preliminary data.</text>
</comment>
<evidence type="ECO:0000256" key="1">
    <source>
        <dbReference type="ARBA" id="ARBA00000885"/>
    </source>
</evidence>
<evidence type="ECO:0000256" key="3">
    <source>
        <dbReference type="ARBA" id="ARBA00013646"/>
    </source>
</evidence>
<keyword evidence="10" id="KW-1185">Reference proteome</keyword>
<reference evidence="9 10" key="1">
    <citation type="submission" date="2022-12" db="EMBL/GenBank/DDBJ databases">
        <title>Chromosome-level genome assembly of true bugs.</title>
        <authorList>
            <person name="Ma L."/>
            <person name="Li H."/>
        </authorList>
    </citation>
    <scope>NUCLEOTIDE SEQUENCE [LARGE SCALE GENOMIC DNA]</scope>
    <source>
        <strain evidence="9">Lab_2022b</strain>
    </source>
</reference>
<accession>A0AAW1DPY6</accession>
<evidence type="ECO:0000313" key="10">
    <source>
        <dbReference type="Proteomes" id="UP001461498"/>
    </source>
</evidence>
<dbReference type="GO" id="GO:0005829">
    <property type="term" value="C:cytosol"/>
    <property type="evidence" value="ECO:0007669"/>
    <property type="project" value="TreeGrafter"/>
</dbReference>
<dbReference type="GO" id="GO:0000151">
    <property type="term" value="C:ubiquitin ligase complex"/>
    <property type="evidence" value="ECO:0007669"/>
    <property type="project" value="TreeGrafter"/>
</dbReference>
<dbReference type="Proteomes" id="UP001461498">
    <property type="component" value="Unassembled WGS sequence"/>
</dbReference>
<dbReference type="GO" id="GO:0061630">
    <property type="term" value="F:ubiquitin protein ligase activity"/>
    <property type="evidence" value="ECO:0007669"/>
    <property type="project" value="UniProtKB-EC"/>
</dbReference>
<comment type="subunit">
    <text evidence="8">Interacts with UBE2C/UbcH10 (E2 ubiquitin-conjugating enzyme). In vitro, interacts with cyclin-B.</text>
</comment>
<evidence type="ECO:0000256" key="5">
    <source>
        <dbReference type="ARBA" id="ARBA00032234"/>
    </source>
</evidence>
<dbReference type="InterPro" id="IPR019193">
    <property type="entry name" value="UBQ-conj_enz_E2-bd_prot"/>
</dbReference>
<dbReference type="GO" id="GO:0006513">
    <property type="term" value="P:protein monoubiquitination"/>
    <property type="evidence" value="ECO:0007669"/>
    <property type="project" value="TreeGrafter"/>
</dbReference>
<sequence length="363" mass="42120">MDYQIIVEYRPKLRACQFYFKKHFDEDTIEIKVQNNVLFISDFENKIEIKFPDTVKHITDSISGLKFSENSLCFRTRTNPSKTFGSFERELILQDKEESINAYKPKIKIENTVQIYCSNCLQAISKETSFDRVLPLPLSSGTEDFFCHFKLPTENLLSPRINDCLYGLYFYRVNPCLFETDIIGENIFECPRCSTWLGIVNSSYIQLWNSTTIINDIPPMASNNSAINDFIYVILEAISDKYSGIITNKIVLECATDFKDGRYIYEYLLLWIIENNLMLLTCKNITNKIELKEGIVCKVLYTYETSKNGIVNEWLDSPTINSVLISKNMLHKGLEYLKDMSNNIPEVYQNVNNMNVSYLGKLK</sequence>
<dbReference type="GO" id="GO:0051865">
    <property type="term" value="P:protein autoubiquitination"/>
    <property type="evidence" value="ECO:0007669"/>
    <property type="project" value="TreeGrafter"/>
</dbReference>
<dbReference type="Pfam" id="PF09814">
    <property type="entry name" value="HECT_2"/>
    <property type="match status" value="1"/>
</dbReference>
<gene>
    <name evidence="9" type="ORF">O3M35_005667</name>
</gene>
<dbReference type="PANTHER" id="PTHR31531">
    <property type="entry name" value="E3 UBIQUITIN-PROTEIN LIGASE E3D FAMILY MEMBER"/>
    <property type="match status" value="1"/>
</dbReference>
<evidence type="ECO:0000256" key="7">
    <source>
        <dbReference type="ARBA" id="ARBA00053831"/>
    </source>
</evidence>
<name>A0AAW1DPY6_9HEMI</name>
<dbReference type="AlphaFoldDB" id="A0AAW1DPY6"/>
<comment type="catalytic activity">
    <reaction evidence="1">
        <text>S-ubiquitinyl-[E2 ubiquitin-conjugating enzyme]-L-cysteine + [acceptor protein]-L-lysine = [E2 ubiquitin-conjugating enzyme]-L-cysteine + N(6)-ubiquitinyl-[acceptor protein]-L-lysine.</text>
        <dbReference type="EC" id="2.3.2.26"/>
    </reaction>
</comment>
<evidence type="ECO:0000256" key="6">
    <source>
        <dbReference type="ARBA" id="ARBA00032298"/>
    </source>
</evidence>
<dbReference type="PANTHER" id="PTHR31531:SF2">
    <property type="entry name" value="E3 UBIQUITIN-PROTEIN LIGASE E3D"/>
    <property type="match status" value="1"/>
</dbReference>
<evidence type="ECO:0000256" key="4">
    <source>
        <dbReference type="ARBA" id="ARBA00029737"/>
    </source>
</evidence>
<dbReference type="GO" id="GO:0005634">
    <property type="term" value="C:nucleus"/>
    <property type="evidence" value="ECO:0007669"/>
    <property type="project" value="TreeGrafter"/>
</dbReference>
<proteinExistence type="predicted"/>
<dbReference type="EMBL" id="JAPXFL010000002">
    <property type="protein sequence ID" value="KAK9511017.1"/>
    <property type="molecule type" value="Genomic_DNA"/>
</dbReference>
<protein>
    <recommendedName>
        <fullName evidence="3">E3 ubiquitin-protein ligase E3D</fullName>
        <ecNumber evidence="2">2.3.2.26</ecNumber>
    </recommendedName>
    <alternativeName>
        <fullName evidence="6">HECT-type E3 ubiquitin transferase E3D</fullName>
    </alternativeName>
    <alternativeName>
        <fullName evidence="5">UbcH10-binding protein with a HECT-like domain</fullName>
    </alternativeName>
    <alternativeName>
        <fullName evidence="4">Ubiquitin-conjugating enzyme E2C-binding protein</fullName>
    </alternativeName>
</protein>